<gene>
    <name evidence="1" type="ORF">MENTE1834_LOCUS12248</name>
</gene>
<protein>
    <submittedName>
        <fullName evidence="1">Uncharacterized protein</fullName>
    </submittedName>
</protein>
<accession>A0ACB0YHD9</accession>
<proteinExistence type="predicted"/>
<dbReference type="Proteomes" id="UP001497535">
    <property type="component" value="Unassembled WGS sequence"/>
</dbReference>
<reference evidence="1" key="1">
    <citation type="submission" date="2023-11" db="EMBL/GenBank/DDBJ databases">
        <authorList>
            <person name="Poullet M."/>
        </authorList>
    </citation>
    <scope>NUCLEOTIDE SEQUENCE</scope>
    <source>
        <strain evidence="1">E1834</strain>
    </source>
</reference>
<keyword evidence="2" id="KW-1185">Reference proteome</keyword>
<comment type="caution">
    <text evidence="1">The sequence shown here is derived from an EMBL/GenBank/DDBJ whole genome shotgun (WGS) entry which is preliminary data.</text>
</comment>
<sequence>MELNLDSRSSIEVSSLCFKDALHLAVVAHIKNYFEHGWTCFKNME</sequence>
<dbReference type="EMBL" id="CAVMJV010000012">
    <property type="protein sequence ID" value="CAK5046983.1"/>
    <property type="molecule type" value="Genomic_DNA"/>
</dbReference>
<evidence type="ECO:0000313" key="2">
    <source>
        <dbReference type="Proteomes" id="UP001497535"/>
    </source>
</evidence>
<organism evidence="1 2">
    <name type="scientific">Meloidogyne enterolobii</name>
    <name type="common">Root-knot nematode worm</name>
    <name type="synonym">Meloidogyne mayaguensis</name>
    <dbReference type="NCBI Taxonomy" id="390850"/>
    <lineage>
        <taxon>Eukaryota</taxon>
        <taxon>Metazoa</taxon>
        <taxon>Ecdysozoa</taxon>
        <taxon>Nematoda</taxon>
        <taxon>Chromadorea</taxon>
        <taxon>Rhabditida</taxon>
        <taxon>Tylenchina</taxon>
        <taxon>Tylenchomorpha</taxon>
        <taxon>Tylenchoidea</taxon>
        <taxon>Meloidogynidae</taxon>
        <taxon>Meloidogyninae</taxon>
        <taxon>Meloidogyne</taxon>
    </lineage>
</organism>
<evidence type="ECO:0000313" key="1">
    <source>
        <dbReference type="EMBL" id="CAK5046983.1"/>
    </source>
</evidence>
<name>A0ACB0YHD9_MELEN</name>